<dbReference type="Proteomes" id="UP001165960">
    <property type="component" value="Unassembled WGS sequence"/>
</dbReference>
<organism evidence="1 2">
    <name type="scientific">Entomophthora muscae</name>
    <dbReference type="NCBI Taxonomy" id="34485"/>
    <lineage>
        <taxon>Eukaryota</taxon>
        <taxon>Fungi</taxon>
        <taxon>Fungi incertae sedis</taxon>
        <taxon>Zoopagomycota</taxon>
        <taxon>Entomophthoromycotina</taxon>
        <taxon>Entomophthoromycetes</taxon>
        <taxon>Entomophthorales</taxon>
        <taxon>Entomophthoraceae</taxon>
        <taxon>Entomophthora</taxon>
    </lineage>
</organism>
<gene>
    <name evidence="1" type="ORF">DSO57_1012729</name>
</gene>
<accession>A0ACC2U477</accession>
<reference evidence="1" key="1">
    <citation type="submission" date="2022-04" db="EMBL/GenBank/DDBJ databases">
        <title>Genome of the entomopathogenic fungus Entomophthora muscae.</title>
        <authorList>
            <person name="Elya C."/>
            <person name="Lovett B.R."/>
            <person name="Lee E."/>
            <person name="Macias A.M."/>
            <person name="Hajek A.E."/>
            <person name="De Bivort B.L."/>
            <person name="Kasson M.T."/>
            <person name="De Fine Licht H.H."/>
            <person name="Stajich J.E."/>
        </authorList>
    </citation>
    <scope>NUCLEOTIDE SEQUENCE</scope>
    <source>
        <strain evidence="1">Berkeley</strain>
    </source>
</reference>
<dbReference type="EMBL" id="QTSX02001466">
    <property type="protein sequence ID" value="KAJ9081613.1"/>
    <property type="molecule type" value="Genomic_DNA"/>
</dbReference>
<sequence>MPSLVAGIMLAYNLIILVYLAYEAISRMVREPPSHSTDPVAVLSLANGSFLSKLGPALLENQGWAGSNESFVHFHTSQPKHCQSYLTKEPSTIPDHEEAYYVVDTEAKQLGRVTCPARHICLIVATFDKGWKLSEFPYSSLSHRYPIQLEEHMAQLSSRMDYFLLVQGSANGTLVFSTILYHKNNGANNTSPKDFNQAKYCQVTLGSGAPDGILSFIPKKVGTDSDGIPS</sequence>
<evidence type="ECO:0000313" key="2">
    <source>
        <dbReference type="Proteomes" id="UP001165960"/>
    </source>
</evidence>
<protein>
    <submittedName>
        <fullName evidence="1">Uncharacterized protein</fullName>
    </submittedName>
</protein>
<comment type="caution">
    <text evidence="1">The sequence shown here is derived from an EMBL/GenBank/DDBJ whole genome shotgun (WGS) entry which is preliminary data.</text>
</comment>
<proteinExistence type="predicted"/>
<keyword evidence="2" id="KW-1185">Reference proteome</keyword>
<name>A0ACC2U477_9FUNG</name>
<evidence type="ECO:0000313" key="1">
    <source>
        <dbReference type="EMBL" id="KAJ9081613.1"/>
    </source>
</evidence>